<dbReference type="PANTHER" id="PTHR10395:SF7">
    <property type="entry name" value="5-HYDROXYISOURATE HYDROLASE"/>
    <property type="match status" value="1"/>
</dbReference>
<dbReference type="PANTHER" id="PTHR10395">
    <property type="entry name" value="URICASE AND TRANSTHYRETIN-RELATED"/>
    <property type="match status" value="1"/>
</dbReference>
<keyword evidence="4" id="KW-1185">Reference proteome</keyword>
<dbReference type="Proteomes" id="UP000574067">
    <property type="component" value="Unassembled WGS sequence"/>
</dbReference>
<proteinExistence type="predicted"/>
<dbReference type="AlphaFoldDB" id="A0A848FGD4"/>
<comment type="caution">
    <text evidence="3">The sequence shown here is derived from an EMBL/GenBank/DDBJ whole genome shotgun (WGS) entry which is preliminary data.</text>
</comment>
<name>A0A848FGD4_9BURK</name>
<organism evidence="3 4">
    <name type="scientific">Azohydromonas caseinilytica</name>
    <dbReference type="NCBI Taxonomy" id="2728836"/>
    <lineage>
        <taxon>Bacteria</taxon>
        <taxon>Pseudomonadati</taxon>
        <taxon>Pseudomonadota</taxon>
        <taxon>Betaproteobacteria</taxon>
        <taxon>Burkholderiales</taxon>
        <taxon>Sphaerotilaceae</taxon>
        <taxon>Azohydromonas</taxon>
    </lineage>
</organism>
<evidence type="ECO:0000313" key="4">
    <source>
        <dbReference type="Proteomes" id="UP000574067"/>
    </source>
</evidence>
<accession>A0A848FGD4</accession>
<dbReference type="PROSITE" id="PS51318">
    <property type="entry name" value="TAT"/>
    <property type="match status" value="1"/>
</dbReference>
<protein>
    <submittedName>
        <fullName evidence="3">Hydroxyisourate hydrolase</fullName>
    </submittedName>
</protein>
<dbReference type="InterPro" id="IPR006311">
    <property type="entry name" value="TAT_signal"/>
</dbReference>
<feature type="chain" id="PRO_5033064227" evidence="1">
    <location>
        <begin position="30"/>
        <end position="167"/>
    </location>
</feature>
<gene>
    <name evidence="3" type="ORF">HHL10_19740</name>
</gene>
<evidence type="ECO:0000259" key="2">
    <source>
        <dbReference type="Pfam" id="PF00576"/>
    </source>
</evidence>
<dbReference type="SUPFAM" id="SSF49472">
    <property type="entry name" value="Transthyretin (synonym: prealbumin)"/>
    <property type="match status" value="1"/>
</dbReference>
<sequence length="167" mass="18104">MDAHQDPTARRRFLRTGLALGTATLPALAGAAEAPAGLATAPRSQAGAPPRLTVHAIDMFHGATGAGLRLSLSRFDTAKREWQHLLDADTVAGGRTAQPLLDGEAYRAGRYELLLHLGDYFSRLGAKLPQPAFLTEVPLRFVIRDAAERVHLPVLFSPWGYSYYRGS</sequence>
<evidence type="ECO:0000256" key="1">
    <source>
        <dbReference type="SAM" id="SignalP"/>
    </source>
</evidence>
<dbReference type="Gene3D" id="2.60.40.180">
    <property type="entry name" value="Transthyretin/hydroxyisourate hydrolase domain"/>
    <property type="match status" value="1"/>
</dbReference>
<dbReference type="RefSeq" id="WP_169162117.1">
    <property type="nucleotide sequence ID" value="NZ_JABBFW010000016.1"/>
</dbReference>
<dbReference type="InterPro" id="IPR023416">
    <property type="entry name" value="Transthyretin/HIU_hydrolase_d"/>
</dbReference>
<dbReference type="Pfam" id="PF00576">
    <property type="entry name" value="Transthyretin"/>
    <property type="match status" value="1"/>
</dbReference>
<dbReference type="EMBL" id="JABBFW010000016">
    <property type="protein sequence ID" value="NML17210.1"/>
    <property type="molecule type" value="Genomic_DNA"/>
</dbReference>
<feature type="signal peptide" evidence="1">
    <location>
        <begin position="1"/>
        <end position="29"/>
    </location>
</feature>
<keyword evidence="3" id="KW-0378">Hydrolase</keyword>
<keyword evidence="1" id="KW-0732">Signal</keyword>
<feature type="domain" description="Transthyretin/hydroxyisourate hydrolase" evidence="2">
    <location>
        <begin position="52"/>
        <end position="166"/>
    </location>
</feature>
<evidence type="ECO:0000313" key="3">
    <source>
        <dbReference type="EMBL" id="NML17210.1"/>
    </source>
</evidence>
<dbReference type="InterPro" id="IPR036817">
    <property type="entry name" value="Transthyretin/HIU_hydrolase_sf"/>
</dbReference>
<dbReference type="GO" id="GO:0006144">
    <property type="term" value="P:purine nucleobase metabolic process"/>
    <property type="evidence" value="ECO:0007669"/>
    <property type="project" value="TreeGrafter"/>
</dbReference>
<dbReference type="GO" id="GO:0016787">
    <property type="term" value="F:hydrolase activity"/>
    <property type="evidence" value="ECO:0007669"/>
    <property type="project" value="UniProtKB-KW"/>
</dbReference>
<reference evidence="3 4" key="1">
    <citation type="submission" date="2020-04" db="EMBL/GenBank/DDBJ databases">
        <title>Azohydromonas sp. isolated from soil.</title>
        <authorList>
            <person name="Dahal R.H."/>
        </authorList>
    </citation>
    <scope>NUCLEOTIDE SEQUENCE [LARGE SCALE GENOMIC DNA]</scope>
    <source>
        <strain evidence="3 4">G-1-1-14</strain>
    </source>
</reference>